<feature type="domain" description="HTH marR-type" evidence="4">
    <location>
        <begin position="8"/>
        <end position="141"/>
    </location>
</feature>
<dbReference type="InterPro" id="IPR036388">
    <property type="entry name" value="WH-like_DNA-bd_sf"/>
</dbReference>
<dbReference type="InterPro" id="IPR000835">
    <property type="entry name" value="HTH_MarR-typ"/>
</dbReference>
<organism evidence="5 6">
    <name type="scientific">Marinobacterium lutimaris</name>
    <dbReference type="NCBI Taxonomy" id="568106"/>
    <lineage>
        <taxon>Bacteria</taxon>
        <taxon>Pseudomonadati</taxon>
        <taxon>Pseudomonadota</taxon>
        <taxon>Gammaproteobacteria</taxon>
        <taxon>Oceanospirillales</taxon>
        <taxon>Oceanospirillaceae</taxon>
        <taxon>Marinobacterium</taxon>
    </lineage>
</organism>
<proteinExistence type="predicted"/>
<dbReference type="InterPro" id="IPR023187">
    <property type="entry name" value="Tscrpt_reg_MarR-type_CS"/>
</dbReference>
<keyword evidence="2" id="KW-0238">DNA-binding</keyword>
<dbReference type="PRINTS" id="PR00598">
    <property type="entry name" value="HTHMARR"/>
</dbReference>
<dbReference type="Pfam" id="PF12802">
    <property type="entry name" value="MarR_2"/>
    <property type="match status" value="1"/>
</dbReference>
<dbReference type="GO" id="GO:0003700">
    <property type="term" value="F:DNA-binding transcription factor activity"/>
    <property type="evidence" value="ECO:0007669"/>
    <property type="project" value="InterPro"/>
</dbReference>
<dbReference type="InterPro" id="IPR036390">
    <property type="entry name" value="WH_DNA-bd_sf"/>
</dbReference>
<protein>
    <submittedName>
        <fullName evidence="5">MarR family transcriptional regulator, transcriptional regulator for hemolysin</fullName>
    </submittedName>
</protein>
<dbReference type="OrthoDB" id="5296557at2"/>
<evidence type="ECO:0000256" key="2">
    <source>
        <dbReference type="ARBA" id="ARBA00023125"/>
    </source>
</evidence>
<dbReference type="EMBL" id="FNVQ01000001">
    <property type="protein sequence ID" value="SEG09371.1"/>
    <property type="molecule type" value="Genomic_DNA"/>
</dbReference>
<sequence length="156" mass="17332">MTTMTTPRARFGLQFSLIARQWRRVMQTHLASIGLTDTTWVPLVHLSECEDGITLKDLALRVGVGGSSLVRIIDSLERDGLIERKRDAADGRAKQIVLTPAGQSRVDCIRNELSRFEETLLIDLSDEELEAMAGAFERLQKRLDAYESNAGAEAST</sequence>
<dbReference type="PROSITE" id="PS01117">
    <property type="entry name" value="HTH_MARR_1"/>
    <property type="match status" value="1"/>
</dbReference>
<dbReference type="GO" id="GO:0003677">
    <property type="term" value="F:DNA binding"/>
    <property type="evidence" value="ECO:0007669"/>
    <property type="project" value="UniProtKB-KW"/>
</dbReference>
<dbReference type="Proteomes" id="UP000236745">
    <property type="component" value="Unassembled WGS sequence"/>
</dbReference>
<dbReference type="SUPFAM" id="SSF46785">
    <property type="entry name" value="Winged helix' DNA-binding domain"/>
    <property type="match status" value="1"/>
</dbReference>
<reference evidence="5 6" key="1">
    <citation type="submission" date="2016-10" db="EMBL/GenBank/DDBJ databases">
        <authorList>
            <person name="de Groot N.N."/>
        </authorList>
    </citation>
    <scope>NUCLEOTIDE SEQUENCE [LARGE SCALE GENOMIC DNA]</scope>
    <source>
        <strain evidence="5 6">DSM 22012</strain>
    </source>
</reference>
<dbReference type="PROSITE" id="PS50995">
    <property type="entry name" value="HTH_MARR_2"/>
    <property type="match status" value="1"/>
</dbReference>
<keyword evidence="6" id="KW-1185">Reference proteome</keyword>
<evidence type="ECO:0000256" key="1">
    <source>
        <dbReference type="ARBA" id="ARBA00023015"/>
    </source>
</evidence>
<evidence type="ECO:0000313" key="6">
    <source>
        <dbReference type="Proteomes" id="UP000236745"/>
    </source>
</evidence>
<dbReference type="PANTHER" id="PTHR33164">
    <property type="entry name" value="TRANSCRIPTIONAL REGULATOR, MARR FAMILY"/>
    <property type="match status" value="1"/>
</dbReference>
<dbReference type="InterPro" id="IPR039422">
    <property type="entry name" value="MarR/SlyA-like"/>
</dbReference>
<dbReference type="GO" id="GO:0006950">
    <property type="term" value="P:response to stress"/>
    <property type="evidence" value="ECO:0007669"/>
    <property type="project" value="TreeGrafter"/>
</dbReference>
<keyword evidence="3" id="KW-0804">Transcription</keyword>
<evidence type="ECO:0000256" key="3">
    <source>
        <dbReference type="ARBA" id="ARBA00023163"/>
    </source>
</evidence>
<name>A0A1H5XC79_9GAMM</name>
<dbReference type="AlphaFoldDB" id="A0A1H5XC79"/>
<keyword evidence="1" id="KW-0805">Transcription regulation</keyword>
<dbReference type="PANTHER" id="PTHR33164:SF64">
    <property type="entry name" value="TRANSCRIPTIONAL REGULATOR SLYA"/>
    <property type="match status" value="1"/>
</dbReference>
<accession>A0A1H5XC79</accession>
<gene>
    <name evidence="5" type="ORF">SAMN05444390_1011340</name>
</gene>
<evidence type="ECO:0000313" key="5">
    <source>
        <dbReference type="EMBL" id="SEG09371.1"/>
    </source>
</evidence>
<dbReference type="Gene3D" id="1.10.10.10">
    <property type="entry name" value="Winged helix-like DNA-binding domain superfamily/Winged helix DNA-binding domain"/>
    <property type="match status" value="1"/>
</dbReference>
<evidence type="ECO:0000259" key="4">
    <source>
        <dbReference type="PROSITE" id="PS50995"/>
    </source>
</evidence>
<dbReference type="SMART" id="SM00347">
    <property type="entry name" value="HTH_MARR"/>
    <property type="match status" value="1"/>
</dbReference>